<sequence>MALALARSGSAMLQNVSANEASLPWGDDDVRHPIVTRLADAAERGDTVEAEACVAELRMLRMRPGSRVYHALVHAYAVNHDVKGTLSATRRASRASEMILLDTYLLLLRLLVMRGDYRRAELTCEAVMRDAERRGGEKGIGYEPGDVWNAMTLIYFQAGAGARDAAFAWYERGKSDMGFTPSLDVYELAIRAMADDLDVTRCYDEIDHMRHVSGLAPQPRHTNPVAMCECRSRFKAVDYLVQRMLNPHGQIWFNHSDPFIGDKALDFPYDVATQNILMEEMMCCGSGDVHATHHEEIGACASVAAAYLSTPTTQKGSWGEVLLSKFYLDENKVVHGRVNRPAMYTVAAMQAAFRCRTIGKELMAEPSAEVLRLRAHKHAQYRAGGAAPSMDVSDIARDGAVADGTERLPDGWVGDSMPPPKRMVGLHVPSERLIDDAARLDTTPQWDGAMELCLSEGRSGLHLFARYGILADIEAAMCNPIENYWLPAGREWLDVLAMCAEDGADLSSPYTFLNFQNARGHSPCTSWLGGDRTPNHRAESHYGRLVGARFNCMGWRDYPMHVPHGGVYDGGMRVVNFPPVDGWIFDPVGQNPDETGREVSFREFAAERSFKSYDFGYPGYQYKDLREKINLPWSMAQARVTNRDAGWIDTLESMGIEMPQQRTDGSWTLPNAQDRLDAYDSVPLPLTYNEIDRITTRYEAKFFQRWLRAREKQLGNEGALMPNGEPMASFGGVVDDTGENGTPAGQNAADGATSRNGVAAVSYAGANGDVGEMKEMIDGIREAEANSAPPTIDELEMARDMSIDVDELRLMQKIQWEPMLAGTYHKPKTAPMPGALSQHDYNLEYAHLPESERAVPPERVDLDRIEREDPALHAFVKRRRAAQLASVDPVDYILRKPDLHVDWVFFPILSAEDPRVAGLKWKVWQMALENGTMYPTSVESMYDLSVELTIALEREMLDQGMRVGELPEEEQTAATDTVLIYNGVDVGFDFRPRRLVFGQGLPGGSFYDVESGEYHSAYDAEEDYLVMNLKPWERDEVVGNPSANTPSPWDNQHVLHDVTPYGPKVTRDESANDPGLSDDEAAFKTPMDFVGMPRHPLDDEEEVGDLIDNERIQAEDAEMRKWRTDGDYGALHRSLELSIPWEEVEAEVTRHNTILTLMYERDKQIAEKQDAAVEAEKERGYAVSSMVAKPRMRPTFNAIFERSRRVHVGEHAREVFEAKTEDITLDPVDPILASAQNKGTYLPDYYGETNEPVYEYATPETQRKTLAARHPELARYLRIVRGDEKPADTEAEERSQRISLFREYAQMVRQEKDAQLEDMAGVATGLKGGRGASRSSKVTVGKEDDGGAAQKRLERISPYLEDDDDDVSFSEGSASGFDRTDVGRRARARALKRQNDDDDDDEMDSDDEELGEEEEEEEEEALRTMRVRRKKKSREPASMMMDEEDDEDDGLDDDGERLLSSAAVARGSDEAMLRGFGGGGAADDSEDSSDGLATSGDEAVGDLMADSIDEDDDFEDDDAEDALFDDDDDDDIEEEDVDAELLAEMAGDEEEEEEDFDDDDDVEMSYDEDEYDEDDDLEEEEEEENFDEEFEKDFAGDEGVEELGGAAFERENQLIAAVPDSTAGASSLALKEQRRLDTLARQWDDLSDDRSLEAFSAVIAASPEYQDEGGASDGASTLADTARAKMGKKSDTQVEVLDSALAEEEMRAAREAFGGGMDGVENLLSLPVNPAERRMHELLGSAPSQRRSDTSDDEQFLETVDELTKNLMDKIPNIENYFRMARYATVIPLKRPIARMSRKELCQHMAEANIPFDLMYDTTRQLRERVKNVREILYADDDLLNNSFEGRRKREKQAIDHLSKHRAAKWLPTDNYEYYIDVYAEGMLKETRRVEEVQDREEAYRLIEPLLERDPFLLRDVEESDERLRNSLPLYAGTGHFFAEHQLPHESDPRRMRESQLERQEQEQRDSMTQEDDAEMSLTNPFKWRGEWDHLPAFLFDEVDMASKEKDTPPWITFEAENGIDSADPRAVKAFYDKLCETEEGKQKVVDLGREWSLKIKMKPWYWLSRPEREYIIGTDEGIQQWDPDGFMFAQEWAKYVLKKTASALPTGSLAKDEFDDMLSRNAALDTTSPSELMPASYRAHLADPFTTNVELAEQRYYWRPVHTNGDIEDLFRANFSTRQRSTDPAGGVAPTMRVYGAWVSPESYLAPTMSELEVCVIAAELCVRCNEVPSFASMRSLLKAAAVERIPSLARRCLPWIAMNAREGRITHGEAHQLLTCAELLLLEEAGYHEPPMALRHLYSPRHPHRERALANGYLSSSVQDLTNLWHSSGSFSTLDESKRFDECRRMARRLGFPVQISAGARIRDSFLFQTATSTKGTDGFFRGLGNAEILPALAGRLDQEIGVIICHDESELEEAFDLLRRRMRGEEFLAMVREKDREMEWFHLGIPQVDGWDWKPDALRFLRDCTRGAYSERNLGDTFGALVKDAGAREGIADQMQLADLLYKNVSYGFYETVFMVGKAPPSADEMVLDERHAREQWFLSATAGGCPPPPVCPSVEGKVVRGGETSRVRAAKDRSMAEVLKRIGMQAVNDFAQEYSDVSDALLAKEEEEEEEQVQEEEDVETWFGVSESERIAWVDRATRRALALCRACAREGGFAWRPFEVRRLDASARDSKSAAGQALAEMRRMETFSDALAQLNLHGDKPSMMEGATEVAGGPWFGRGGPRRLTAVYDGDSLSYLYARASYYMKDEISEEEAAVGEDTPEMLAALEAFVSCRRPSDFKHPPMDAPPPPPLRWGWAEVARRGKRATPGAPFPKPDFSQFHGDETRLASGTEWADAAQPEPESGWDNCTLAELIGFEEADRPGPSVGLHDPKQMPSRPWERARRWDGEDPLRLSTKPRDVSHGYVGGVRTEEFANIPKPRPLEDKLERTKAAQDAAMIRAASFGLDDDDELDDELDDEEANSVVEMMNEVEDTMAAATAEDDDDSFIEDEQEDTFG</sequence>
<feature type="region of interest" description="Disordered" evidence="1">
    <location>
        <begin position="2863"/>
        <end position="2887"/>
    </location>
</feature>
<feature type="region of interest" description="Disordered" evidence="1">
    <location>
        <begin position="1324"/>
        <end position="1594"/>
    </location>
</feature>
<evidence type="ECO:0000313" key="2">
    <source>
        <dbReference type="EMBL" id="GHP12492.1"/>
    </source>
</evidence>
<comment type="caution">
    <text evidence="2">The sequence shown here is derived from an EMBL/GenBank/DDBJ whole genome shotgun (WGS) entry which is preliminary data.</text>
</comment>
<feature type="compositionally biased region" description="Acidic residues" evidence="1">
    <location>
        <begin position="1396"/>
        <end position="1420"/>
    </location>
</feature>
<feature type="region of interest" description="Disordered" evidence="1">
    <location>
        <begin position="1939"/>
        <end position="1975"/>
    </location>
</feature>
<gene>
    <name evidence="2" type="ORF">PPROV_001122000</name>
</gene>
<keyword evidence="3" id="KW-1185">Reference proteome</keyword>
<feature type="compositionally biased region" description="Acidic residues" evidence="1">
    <location>
        <begin position="1441"/>
        <end position="1455"/>
    </location>
</feature>
<proteinExistence type="predicted"/>
<feature type="compositionally biased region" description="Acidic residues" evidence="1">
    <location>
        <begin position="2983"/>
        <end position="3000"/>
    </location>
</feature>
<evidence type="ECO:0000313" key="3">
    <source>
        <dbReference type="Proteomes" id="UP000660262"/>
    </source>
</evidence>
<feature type="region of interest" description="Disordered" evidence="1">
    <location>
        <begin position="2979"/>
        <end position="3000"/>
    </location>
</feature>
<feature type="compositionally biased region" description="Basic and acidic residues" evidence="1">
    <location>
        <begin position="1340"/>
        <end position="1355"/>
    </location>
</feature>
<accession>A0A830HZ10</accession>
<evidence type="ECO:0000256" key="1">
    <source>
        <dbReference type="SAM" id="MobiDB-lite"/>
    </source>
</evidence>
<protein>
    <submittedName>
        <fullName evidence="2">Uncharacterized protein</fullName>
    </submittedName>
</protein>
<feature type="compositionally biased region" description="Basic and acidic residues" evidence="1">
    <location>
        <begin position="1939"/>
        <end position="1968"/>
    </location>
</feature>
<feature type="compositionally biased region" description="Acidic residues" evidence="1">
    <location>
        <begin position="1507"/>
        <end position="1594"/>
    </location>
</feature>
<dbReference type="OrthoDB" id="2019812at2759"/>
<reference evidence="2" key="1">
    <citation type="submission" date="2020-10" db="EMBL/GenBank/DDBJ databases">
        <title>Unveiling of a novel bifunctional photoreceptor, Dualchrome1, isolated from a cosmopolitan green alga.</title>
        <authorList>
            <person name="Suzuki S."/>
            <person name="Kawachi M."/>
        </authorList>
    </citation>
    <scope>NUCLEOTIDE SEQUENCE</scope>
    <source>
        <strain evidence="2">NIES 2893</strain>
    </source>
</reference>
<dbReference type="Proteomes" id="UP000660262">
    <property type="component" value="Unassembled WGS sequence"/>
</dbReference>
<dbReference type="EMBL" id="BNJQ01000042">
    <property type="protein sequence ID" value="GHP12492.1"/>
    <property type="molecule type" value="Genomic_DNA"/>
</dbReference>
<organism evidence="2 3">
    <name type="scientific">Pycnococcus provasolii</name>
    <dbReference type="NCBI Taxonomy" id="41880"/>
    <lineage>
        <taxon>Eukaryota</taxon>
        <taxon>Viridiplantae</taxon>
        <taxon>Chlorophyta</taxon>
        <taxon>Pseudoscourfieldiophyceae</taxon>
        <taxon>Pseudoscourfieldiales</taxon>
        <taxon>Pycnococcaceae</taxon>
        <taxon>Pycnococcus</taxon>
    </lineage>
</organism>
<name>A0A830HZ10_9CHLO</name>